<keyword evidence="1" id="KW-1133">Transmembrane helix</keyword>
<geneLocation type="mitochondrion" evidence="2"/>
<dbReference type="CDD" id="cd23684">
    <property type="entry name" value="ATP-synt_III_subunit8"/>
    <property type="match status" value="1"/>
</dbReference>
<accession>A0A345WJW9</accession>
<name>A0A345WJW9_UROMR</name>
<organism evidence="2">
    <name type="scientific">Uronema marinum</name>
    <name type="common">Marine ciliate</name>
    <dbReference type="NCBI Taxonomy" id="35107"/>
    <lineage>
        <taxon>Eukaryota</taxon>
        <taxon>Sar</taxon>
        <taxon>Alveolata</taxon>
        <taxon>Ciliophora</taxon>
        <taxon>Intramacronucleata</taxon>
        <taxon>Oligohymenophorea</taxon>
        <taxon>Scuticociliatia</taxon>
        <taxon>Philasterida</taxon>
        <taxon>Uronematidae</taxon>
        <taxon>Uronema</taxon>
    </lineage>
</organism>
<dbReference type="RefSeq" id="YP_009512670.1">
    <property type="nucleotide sequence ID" value="NC_039174.1"/>
</dbReference>
<reference evidence="2" key="2">
    <citation type="journal article" date="2018" name="Mitochondrial DNA Part B Resour">
        <title>Uronema marinum mitochondrion, complete genome.</title>
        <authorList>
            <person name="Li R."/>
            <person name="Gao Y."/>
            <person name="Hou Y."/>
            <person name="Ye S."/>
            <person name="Wang L."/>
            <person name="Sun J."/>
            <person name="Li Q."/>
        </authorList>
    </citation>
    <scope>NUCLEOTIDE SEQUENCE</scope>
</reference>
<evidence type="ECO:0000313" key="2">
    <source>
        <dbReference type="EMBL" id="AXJ93362.1"/>
    </source>
</evidence>
<reference evidence="2" key="1">
    <citation type="submission" date="2017-10" db="EMBL/GenBank/DDBJ databases">
        <authorList>
            <person name="Banno H."/>
            <person name="Chua N.-H."/>
        </authorList>
    </citation>
    <scope>NUCLEOTIDE SEQUENCE</scope>
</reference>
<protein>
    <submittedName>
        <fullName evidence="2">Ymf56</fullName>
    </submittedName>
</protein>
<keyword evidence="1" id="KW-0472">Membrane</keyword>
<keyword evidence="2" id="KW-0496">Mitochondrion</keyword>
<keyword evidence="1" id="KW-0812">Transmembrane</keyword>
<gene>
    <name evidence="2" type="primary">ymf56</name>
</gene>
<dbReference type="GeneID" id="37625979"/>
<proteinExistence type="predicted"/>
<sequence length="97" mass="12208">MVSDYICNLNYLNFYKNFLIEDLIVVFLLYNFFKYLIICTITELIWPTQMFNRKHLMGFQIVKFRTYTETILKLRNYNSYFYVFNYFVLKYQFIYKK</sequence>
<dbReference type="AlphaFoldDB" id="A0A345WJW9"/>
<evidence type="ECO:0000256" key="1">
    <source>
        <dbReference type="SAM" id="Phobius"/>
    </source>
</evidence>
<feature type="transmembrane region" description="Helical" evidence="1">
    <location>
        <begin position="23"/>
        <end position="46"/>
    </location>
</feature>
<dbReference type="EMBL" id="MG272262">
    <property type="protein sequence ID" value="AXJ93362.1"/>
    <property type="molecule type" value="Genomic_DNA"/>
</dbReference>